<evidence type="ECO:0000313" key="2">
    <source>
        <dbReference type="EMBL" id="NDU94109.1"/>
    </source>
</evidence>
<proteinExistence type="predicted"/>
<keyword evidence="1" id="KW-1133">Transmembrane helix</keyword>
<reference evidence="2 3" key="1">
    <citation type="submission" date="2020-02" db="EMBL/GenBank/DDBJ databases">
        <title>Draft genome sequence of two Spirosoma agri KCTC 52727 and Spirosoma terrae KCTC 52035.</title>
        <authorList>
            <person name="Rojas J."/>
            <person name="Ambika Manirajan B."/>
            <person name="Suarez C."/>
            <person name="Ratering S."/>
            <person name="Schnell S."/>
        </authorList>
    </citation>
    <scope>NUCLEOTIDE SEQUENCE [LARGE SCALE GENOMIC DNA]</scope>
    <source>
        <strain evidence="2 3">KCTC 52035</strain>
    </source>
</reference>
<name>A0A6L9LBA9_9BACT</name>
<keyword evidence="3" id="KW-1185">Reference proteome</keyword>
<sequence length="66" mass="7362">MAARKRKKVRKKAKTDVTANSAGTKSLVNKGITGVMLLFAAILIILEFVDIVGYTYQWWQEVGSVF</sequence>
<organism evidence="2 3">
    <name type="scientific">Spirosoma terrae</name>
    <dbReference type="NCBI Taxonomy" id="1968276"/>
    <lineage>
        <taxon>Bacteria</taxon>
        <taxon>Pseudomonadati</taxon>
        <taxon>Bacteroidota</taxon>
        <taxon>Cytophagia</taxon>
        <taxon>Cytophagales</taxon>
        <taxon>Cytophagaceae</taxon>
        <taxon>Spirosoma</taxon>
    </lineage>
</organism>
<comment type="caution">
    <text evidence="2">The sequence shown here is derived from an EMBL/GenBank/DDBJ whole genome shotgun (WGS) entry which is preliminary data.</text>
</comment>
<dbReference type="AlphaFoldDB" id="A0A6L9LBA9"/>
<accession>A0A6L9LBA9</accession>
<keyword evidence="1" id="KW-0812">Transmembrane</keyword>
<feature type="transmembrane region" description="Helical" evidence="1">
    <location>
        <begin position="35"/>
        <end position="56"/>
    </location>
</feature>
<evidence type="ECO:0000256" key="1">
    <source>
        <dbReference type="SAM" id="Phobius"/>
    </source>
</evidence>
<protein>
    <submittedName>
        <fullName evidence="2">Uncharacterized protein</fullName>
    </submittedName>
</protein>
<keyword evidence="1" id="KW-0472">Membrane</keyword>
<evidence type="ECO:0000313" key="3">
    <source>
        <dbReference type="Proteomes" id="UP000474175"/>
    </source>
</evidence>
<gene>
    <name evidence="2" type="ORF">GK108_04425</name>
</gene>
<dbReference type="RefSeq" id="WP_163943342.1">
    <property type="nucleotide sequence ID" value="NZ_JAAFZH010000001.1"/>
</dbReference>
<dbReference type="Proteomes" id="UP000474175">
    <property type="component" value="Unassembled WGS sequence"/>
</dbReference>
<dbReference type="EMBL" id="JAAFZH010000001">
    <property type="protein sequence ID" value="NDU94109.1"/>
    <property type="molecule type" value="Genomic_DNA"/>
</dbReference>